<dbReference type="Gene3D" id="3.40.390.10">
    <property type="entry name" value="Collagenase (Catalytic Domain)"/>
    <property type="match status" value="1"/>
</dbReference>
<dbReference type="AlphaFoldDB" id="A0AAE4FSE2"/>
<accession>A0AAE4FSE2</accession>
<dbReference type="RefSeq" id="WP_322877737.1">
    <property type="nucleotide sequence ID" value="NZ_JAVMIP010000004.1"/>
</dbReference>
<keyword evidence="3" id="KW-1185">Reference proteome</keyword>
<reference evidence="3" key="1">
    <citation type="submission" date="2023-07" db="EMBL/GenBank/DDBJ databases">
        <authorList>
            <person name="Luz R."/>
            <person name="Cordeiro R."/>
            <person name="Fonseca A."/>
            <person name="Goncalves V."/>
        </authorList>
    </citation>
    <scope>NUCLEOTIDE SEQUENCE [LARGE SCALE GENOMIC DNA]</scope>
    <source>
        <strain evidence="3">BACA0444</strain>
    </source>
</reference>
<dbReference type="InterPro" id="IPR006026">
    <property type="entry name" value="Peptidase_Metallo"/>
</dbReference>
<evidence type="ECO:0000313" key="3">
    <source>
        <dbReference type="Proteomes" id="UP001268256"/>
    </source>
</evidence>
<dbReference type="GO" id="GO:0006508">
    <property type="term" value="P:proteolysis"/>
    <property type="evidence" value="ECO:0007669"/>
    <property type="project" value="InterPro"/>
</dbReference>
<dbReference type="SUPFAM" id="SSF55486">
    <property type="entry name" value="Metalloproteases ('zincins'), catalytic domain"/>
    <property type="match status" value="1"/>
</dbReference>
<dbReference type="EMBL" id="JAVMIP010000004">
    <property type="protein sequence ID" value="MDS3860462.1"/>
    <property type="molecule type" value="Genomic_DNA"/>
</dbReference>
<dbReference type="GO" id="GO:0008237">
    <property type="term" value="F:metallopeptidase activity"/>
    <property type="evidence" value="ECO:0007669"/>
    <property type="project" value="InterPro"/>
</dbReference>
<dbReference type="SMART" id="SM00235">
    <property type="entry name" value="ZnMc"/>
    <property type="match status" value="1"/>
</dbReference>
<sequence>MAWCLRPRWWLSLLLGLILAWGLSHSRGLANSHQDQQITLPPLQTHPVPPTLQAWSKPLPTSPGPGTPTPDYFDQVKQTEVGYLIWSQFPIQVYIQPPDSPTAQAWIAAAQQAVQEWQAYLPLKLSSYPTTADITIQANRPSHRSGERVRSAETFYELYIDPQDHLAHRCQVIVRPTQAPKYVLAALRHELGHALGIWGHSPLNSDALYFAQVADPPPISARDIQTLIRIYQQPTRLGWSIPVSSRKIIEKTHQ</sequence>
<feature type="domain" description="Peptidase metallopeptidase" evidence="1">
    <location>
        <begin position="82"/>
        <end position="233"/>
    </location>
</feature>
<dbReference type="Proteomes" id="UP001268256">
    <property type="component" value="Unassembled WGS sequence"/>
</dbReference>
<dbReference type="InterPro" id="IPR024079">
    <property type="entry name" value="MetalloPept_cat_dom_sf"/>
</dbReference>
<comment type="caution">
    <text evidence="2">The sequence shown here is derived from an EMBL/GenBank/DDBJ whole genome shotgun (WGS) entry which is preliminary data.</text>
</comment>
<dbReference type="GO" id="GO:0008270">
    <property type="term" value="F:zinc ion binding"/>
    <property type="evidence" value="ECO:0007669"/>
    <property type="project" value="InterPro"/>
</dbReference>
<evidence type="ECO:0000313" key="2">
    <source>
        <dbReference type="EMBL" id="MDS3860462.1"/>
    </source>
</evidence>
<name>A0AAE4FSE2_9CYAN</name>
<organism evidence="2 3">
    <name type="scientific">Pseudocalidococcus azoricus BACA0444</name>
    <dbReference type="NCBI Taxonomy" id="2918990"/>
    <lineage>
        <taxon>Bacteria</taxon>
        <taxon>Bacillati</taxon>
        <taxon>Cyanobacteriota</taxon>
        <taxon>Cyanophyceae</taxon>
        <taxon>Acaryochloridales</taxon>
        <taxon>Thermosynechococcaceae</taxon>
        <taxon>Pseudocalidococcus</taxon>
        <taxon>Pseudocalidococcus azoricus</taxon>
    </lineage>
</organism>
<evidence type="ECO:0000259" key="1">
    <source>
        <dbReference type="SMART" id="SM00235"/>
    </source>
</evidence>
<protein>
    <submittedName>
        <fullName evidence="2">Peptidase</fullName>
    </submittedName>
</protein>
<proteinExistence type="predicted"/>
<gene>
    <name evidence="2" type="ORF">RIF25_06525</name>
</gene>